<dbReference type="WBParaSite" id="maker-uti_cns_0004973-snap-gene-0.22-mRNA-1">
    <property type="protein sequence ID" value="maker-uti_cns_0004973-snap-gene-0.22-mRNA-1"/>
    <property type="gene ID" value="maker-uti_cns_0004973-snap-gene-0.22"/>
</dbReference>
<comment type="subcellular location">
    <subcellularLocation>
        <location evidence="1">Membrane</location>
        <topology evidence="1">Multi-pass membrane protein</topology>
    </subcellularLocation>
</comment>
<dbReference type="Gene3D" id="3.30.420.150">
    <property type="entry name" value="Exopolyphosphatase. Domain 2"/>
    <property type="match status" value="2"/>
</dbReference>
<evidence type="ECO:0000256" key="8">
    <source>
        <dbReference type="PIRSR" id="PIRSR600407-1"/>
    </source>
</evidence>
<dbReference type="AlphaFoldDB" id="A0A1I8H8F7"/>
<comment type="similarity">
    <text evidence="3 10">Belongs to the GDA1/CD39 NTPase family.</text>
</comment>
<sequence length="1256" mass="135062">ALNLTAGDSAVSPSDDPINDIIGTSGSSYAGIWWAVFLWTGLLSIALHLIGLAVAAVRLRGHPVGRLAPVVFTGGLIYSLPGHAVSSLCVAFVYYSAGLLGHSFFTYYHAAGWGVLLNLVSAVLPFSGLTSPHTTISCPKAEARQPMDPLFRRVLDSSSPAGPLSELESLLADPAVRPTLLSHAGGSLLQAIVDSLACPEAAGRLSGLSDAADRLVDVLPPAVSLAALLSRWRACRSGRPLAAVIRLTIRYLTGDRPAEFLLGGGGGADPAEDEAVSRWLANLSTVVSNRLATVAVSMEPAPDLLTEPSLSRLLCHRLVDCLARRADAGRCARLAGLLCLNSRQAEFWTAVENGSLAEGAVANLLSKADPAHLENLLTWPIANCTNFNSLCHYFGRNLVAKEAATARLLLTDKLLFVRRFDRSLSARNIARYLHWADWSLFCRALLEAGRIWSQPVVVRSNGIEQHRHITWFLVVGARLLSADDTNSSEVKSARDQLVAILVPGIAAHFEHNADNFRWIGMATGEVVTDLLRLSSVGAPEERDQLRASLIAARQLIAEHPGAVRELSLDLASALLNLNSDSDDAIVEGFAEKRMAALTELVCSDPGSVAPYLASQVFLPEYCTSQRLDALLALQTAALSLSRAKSPPVNAVASPPMPTVGRVTRRWGRPVHQQESSVSAFSQFAGEFFFGLARGFDTQARHLDLIGPDYPVLCRLLYTLGVVYFCAENSPGQARMLSALAELLPVVVRHPEAPVRRGALFCYACLGLATPHALTQELLTVASSSEAGNFFNSVDNEPDAECRQLAACAGSLLAGRLSEAWHSSELTLFSFGTMRQAMYTFTLTPRLQSIRSRRLLCYAGALATVVMLLLCIYNLTNGGLTYPLNEQYPGEPRYGIILDAGSTGSRVHVFEFRYQRGRKQPYVLVNELFQQVRPGLSAFARDPRRAAASLADLIDACKRRIPAHYWTSTPLALKATAGLRLLKPETSARILSEVRQLLAKSPFAMDRDSVAIMDGLDEGIFSWVTLNFLNGQLAKPEDSYGALDLGGGSTQVTFALPSANVASAVPAGFVKRLSLGGADARLYSHSYLGLGLMSARLAILQLSSQGKLPSSGAGASKQFVTACLPSNYTGQWEHGGILYNLTGLATGRFYAFSYFYDRAADAGLIGAKEGGEVTLADIANAAEAACNRRNSDSKQPFHCLDLCYQAALLTEGYGFAPSSKFVMRKKIRNVELSWALGAVFDVFYNHANNSSGPATAN</sequence>
<organism evidence="13 14">
    <name type="scientific">Macrostomum lignano</name>
    <dbReference type="NCBI Taxonomy" id="282301"/>
    <lineage>
        <taxon>Eukaryota</taxon>
        <taxon>Metazoa</taxon>
        <taxon>Spiralia</taxon>
        <taxon>Lophotrochozoa</taxon>
        <taxon>Platyhelminthes</taxon>
        <taxon>Rhabditophora</taxon>
        <taxon>Macrostomorpha</taxon>
        <taxon>Macrostomida</taxon>
        <taxon>Macrostomidae</taxon>
        <taxon>Macrostomum</taxon>
    </lineage>
</organism>
<dbReference type="Pfam" id="PF01150">
    <property type="entry name" value="GDA1_CD39"/>
    <property type="match status" value="2"/>
</dbReference>
<keyword evidence="13" id="KW-1185">Reference proteome</keyword>
<dbReference type="PANTHER" id="PTHR11782:SF127">
    <property type="entry name" value="NTPASE, ISOFORM F"/>
    <property type="match status" value="1"/>
</dbReference>
<comment type="similarity">
    <text evidence="2">Belongs to the TMEM170 family.</text>
</comment>
<evidence type="ECO:0000256" key="2">
    <source>
        <dbReference type="ARBA" id="ARBA00006325"/>
    </source>
</evidence>
<keyword evidence="5 10" id="KW-0378">Hydrolase</keyword>
<accession>A0A1I8H8F7</accession>
<dbReference type="GO" id="GO:0005524">
    <property type="term" value="F:ATP binding"/>
    <property type="evidence" value="ECO:0007669"/>
    <property type="project" value="UniProtKB-KW"/>
</dbReference>
<reference evidence="14" key="1">
    <citation type="submission" date="2016-11" db="UniProtKB">
        <authorList>
            <consortium name="WormBaseParasite"/>
        </authorList>
    </citation>
    <scope>IDENTIFICATION</scope>
</reference>
<dbReference type="InterPro" id="IPR000407">
    <property type="entry name" value="GDA1_CD39_NTPase"/>
</dbReference>
<dbReference type="Pfam" id="PF10193">
    <property type="entry name" value="Telomere_reg-2"/>
    <property type="match status" value="1"/>
</dbReference>
<evidence type="ECO:0000256" key="6">
    <source>
        <dbReference type="ARBA" id="ARBA00022989"/>
    </source>
</evidence>
<dbReference type="InterPro" id="IPR038528">
    <property type="entry name" value="TEL2_C_sf"/>
</dbReference>
<keyword evidence="9" id="KW-0067">ATP-binding</keyword>
<evidence type="ECO:0000259" key="12">
    <source>
        <dbReference type="Pfam" id="PF10193"/>
    </source>
</evidence>
<dbReference type="PANTHER" id="PTHR11782">
    <property type="entry name" value="ADENOSINE/GUANOSINE DIPHOSPHATASE"/>
    <property type="match status" value="1"/>
</dbReference>
<evidence type="ECO:0000256" key="3">
    <source>
        <dbReference type="ARBA" id="ARBA00009283"/>
    </source>
</evidence>
<evidence type="ECO:0000256" key="9">
    <source>
        <dbReference type="PIRSR" id="PIRSR600407-2"/>
    </source>
</evidence>
<dbReference type="GO" id="GO:0016787">
    <property type="term" value="F:hydrolase activity"/>
    <property type="evidence" value="ECO:0007669"/>
    <property type="project" value="UniProtKB-KW"/>
</dbReference>
<name>A0A1I8H8F7_9PLAT</name>
<protein>
    <submittedName>
        <fullName evidence="14">Telomere_reg-2 domain-containing protein</fullName>
    </submittedName>
</protein>
<dbReference type="InterPro" id="IPR019334">
    <property type="entry name" value="TMEM170A/B/YPR153W-like"/>
</dbReference>
<dbReference type="Pfam" id="PF10190">
    <property type="entry name" value="Tmemb_170"/>
    <property type="match status" value="1"/>
</dbReference>
<dbReference type="InterPro" id="IPR019337">
    <property type="entry name" value="Telomere_length_regulation_dom"/>
</dbReference>
<dbReference type="GO" id="GO:0016020">
    <property type="term" value="C:membrane"/>
    <property type="evidence" value="ECO:0007669"/>
    <property type="project" value="UniProtKB-SubCell"/>
</dbReference>
<evidence type="ECO:0000256" key="1">
    <source>
        <dbReference type="ARBA" id="ARBA00004141"/>
    </source>
</evidence>
<evidence type="ECO:0000256" key="11">
    <source>
        <dbReference type="SAM" id="Phobius"/>
    </source>
</evidence>
<keyword evidence="7 11" id="KW-0472">Membrane</keyword>
<feature type="transmembrane region" description="Helical" evidence="11">
    <location>
        <begin position="67"/>
        <end position="95"/>
    </location>
</feature>
<keyword evidence="6 11" id="KW-1133">Transmembrane helix</keyword>
<dbReference type="Gene3D" id="1.25.40.720">
    <property type="entry name" value="Telomere length regulation protein 2, C-terminal domain"/>
    <property type="match status" value="1"/>
</dbReference>
<feature type="transmembrane region" description="Helical" evidence="11">
    <location>
        <begin position="32"/>
        <end position="55"/>
    </location>
</feature>
<proteinExistence type="inferred from homology"/>
<evidence type="ECO:0000256" key="5">
    <source>
        <dbReference type="ARBA" id="ARBA00022801"/>
    </source>
</evidence>
<dbReference type="CDD" id="cd24046">
    <property type="entry name" value="ASKHA_NBD_NTPDase5-like"/>
    <property type="match status" value="1"/>
</dbReference>
<keyword evidence="9" id="KW-0547">Nucleotide-binding</keyword>
<feature type="binding site" evidence="9">
    <location>
        <begin position="1046"/>
        <end position="1050"/>
    </location>
    <ligand>
        <name>ATP</name>
        <dbReference type="ChEBI" id="CHEBI:30616"/>
    </ligand>
</feature>
<dbReference type="Gene3D" id="3.30.420.40">
    <property type="match status" value="2"/>
</dbReference>
<dbReference type="PROSITE" id="PS01238">
    <property type="entry name" value="GDA1_CD39_NTPASE"/>
    <property type="match status" value="1"/>
</dbReference>
<evidence type="ECO:0000256" key="7">
    <source>
        <dbReference type="ARBA" id="ARBA00023136"/>
    </source>
</evidence>
<evidence type="ECO:0000256" key="10">
    <source>
        <dbReference type="RuleBase" id="RU003833"/>
    </source>
</evidence>
<evidence type="ECO:0000313" key="13">
    <source>
        <dbReference type="Proteomes" id="UP000095280"/>
    </source>
</evidence>
<keyword evidence="4 11" id="KW-0812">Transmembrane</keyword>
<feature type="active site" description="Proton acceptor" evidence="8">
    <location>
        <position position="1017"/>
    </location>
</feature>
<dbReference type="Proteomes" id="UP000095280">
    <property type="component" value="Unplaced"/>
</dbReference>
<evidence type="ECO:0000256" key="4">
    <source>
        <dbReference type="ARBA" id="ARBA00022692"/>
    </source>
</evidence>
<evidence type="ECO:0000313" key="14">
    <source>
        <dbReference type="WBParaSite" id="maker-uti_cns_0004973-snap-gene-0.22-mRNA-1"/>
    </source>
</evidence>
<feature type="domain" description="Telomere length regulation protein conserved" evidence="12">
    <location>
        <begin position="535"/>
        <end position="637"/>
    </location>
</feature>